<dbReference type="Pfam" id="PF24764">
    <property type="entry name" value="rva_4"/>
    <property type="match status" value="1"/>
</dbReference>
<dbReference type="PANTHER" id="PTHR46791">
    <property type="entry name" value="EXPRESSED PROTEIN"/>
    <property type="match status" value="1"/>
</dbReference>
<evidence type="ECO:0000313" key="2">
    <source>
        <dbReference type="Ensembl" id="ENSCCRP00010064348.1"/>
    </source>
</evidence>
<reference evidence="2" key="1">
    <citation type="submission" date="2025-08" db="UniProtKB">
        <authorList>
            <consortium name="Ensembl"/>
        </authorList>
    </citation>
    <scope>IDENTIFICATION</scope>
</reference>
<dbReference type="AlphaFoldDB" id="A0A8C1QTQ7"/>
<dbReference type="InterPro" id="IPR058913">
    <property type="entry name" value="Integrase_dom_put"/>
</dbReference>
<protein>
    <recommendedName>
        <fullName evidence="1">Integrase core domain-containing protein</fullName>
    </recommendedName>
</protein>
<dbReference type="PANTHER" id="PTHR46791:SF13">
    <property type="entry name" value="CLR5 DOMAIN-CONTAINING PROTEIN"/>
    <property type="match status" value="1"/>
</dbReference>
<dbReference type="Proteomes" id="UP000694427">
    <property type="component" value="Unplaced"/>
</dbReference>
<dbReference type="InterPro" id="IPR012337">
    <property type="entry name" value="RNaseH-like_sf"/>
</dbReference>
<evidence type="ECO:0000313" key="3">
    <source>
        <dbReference type="Proteomes" id="UP000694427"/>
    </source>
</evidence>
<reference evidence="2" key="2">
    <citation type="submission" date="2025-09" db="UniProtKB">
        <authorList>
            <consortium name="Ensembl"/>
        </authorList>
    </citation>
    <scope>IDENTIFICATION</scope>
</reference>
<proteinExistence type="predicted"/>
<name>A0A8C1QTQ7_CYPCA</name>
<evidence type="ECO:0000259" key="1">
    <source>
        <dbReference type="Pfam" id="PF24764"/>
    </source>
</evidence>
<organism evidence="2 3">
    <name type="scientific">Cyprinus carpio</name>
    <name type="common">Common carp</name>
    <dbReference type="NCBI Taxonomy" id="7962"/>
    <lineage>
        <taxon>Eukaryota</taxon>
        <taxon>Metazoa</taxon>
        <taxon>Chordata</taxon>
        <taxon>Craniata</taxon>
        <taxon>Vertebrata</taxon>
        <taxon>Euteleostomi</taxon>
        <taxon>Actinopterygii</taxon>
        <taxon>Neopterygii</taxon>
        <taxon>Teleostei</taxon>
        <taxon>Ostariophysi</taxon>
        <taxon>Cypriniformes</taxon>
        <taxon>Cyprinidae</taxon>
        <taxon>Cyprininae</taxon>
        <taxon>Cyprinus</taxon>
    </lineage>
</organism>
<feature type="domain" description="Integrase core" evidence="1">
    <location>
        <begin position="64"/>
        <end position="239"/>
    </location>
</feature>
<dbReference type="Ensembl" id="ENSCCRT00010070683.1">
    <property type="protein sequence ID" value="ENSCCRP00010064348.1"/>
    <property type="gene ID" value="ENSCCRG00010027459.1"/>
</dbReference>
<sequence>MSELMHWSPWQGIRAMHKRVRDVRGIQPCYRNDVALIMRELDASGLLRRCPGKKRIERRNYFSRGPNYTWHIDGNDKLKFFGIWVHLGIDGFSRKIIWLKAGTSNRQQTFVARYFFDAIQEHSGCPRFIRADRGKENLLVGQMQVAFHFRESGDQGRDSFRVSTSVHNQRAECFNSMLKKTWIKKWQVTFEAMMESGMLNLDNPVHINCLQYTHLPLLERELNIEQRLWNTHDIRKQRNAPGPFGKPDLLFTSPPEGFADMLCKVDNDLLKYAEQLVCGVDEPLLVANEEFRKISEAILQNTNFPSSPDGSLAAYLMLVEKFTTVLQTRGTPIPSTFAEANEIYQLLANETGTF</sequence>
<keyword evidence="3" id="KW-1185">Reference proteome</keyword>
<dbReference type="SUPFAM" id="SSF53098">
    <property type="entry name" value="Ribonuclease H-like"/>
    <property type="match status" value="1"/>
</dbReference>
<accession>A0A8C1QTQ7</accession>